<evidence type="ECO:0000313" key="10">
    <source>
        <dbReference type="Proteomes" id="UP000234950"/>
    </source>
</evidence>
<dbReference type="SUPFAM" id="SSF53383">
    <property type="entry name" value="PLP-dependent transferases"/>
    <property type="match status" value="1"/>
</dbReference>
<dbReference type="GO" id="GO:0019346">
    <property type="term" value="P:transsulfuration"/>
    <property type="evidence" value="ECO:0007669"/>
    <property type="project" value="InterPro"/>
</dbReference>
<reference evidence="9 10" key="1">
    <citation type="submission" date="2017-11" db="EMBL/GenBank/DDBJ databases">
        <title>Comparitive Functional Genomics of Dry Heat Resistant strains isolated from the Viking Spacecraft.</title>
        <authorList>
            <person name="Seuylemezian A."/>
            <person name="Cooper K."/>
            <person name="Vaishampayan P."/>
        </authorList>
    </citation>
    <scope>NUCLEOTIDE SEQUENCE [LARGE SCALE GENOMIC DNA]</scope>
    <source>
        <strain evidence="9 10">V32-6</strain>
    </source>
</reference>
<dbReference type="InterPro" id="IPR015424">
    <property type="entry name" value="PyrdxlP-dep_Trfase"/>
</dbReference>
<dbReference type="PANTHER" id="PTHR11808">
    <property type="entry name" value="TRANS-SULFURATION ENZYME FAMILY MEMBER"/>
    <property type="match status" value="1"/>
</dbReference>
<dbReference type="EMBL" id="PGVE01000027">
    <property type="protein sequence ID" value="PLS07813.1"/>
    <property type="molecule type" value="Genomic_DNA"/>
</dbReference>
<dbReference type="Proteomes" id="UP000234950">
    <property type="component" value="Unassembled WGS sequence"/>
</dbReference>
<dbReference type="CDD" id="cd00614">
    <property type="entry name" value="CGS_like"/>
    <property type="match status" value="1"/>
</dbReference>
<comment type="caution">
    <text evidence="9">The sequence shown here is derived from an EMBL/GenBank/DDBJ whole genome shotgun (WGS) entry which is preliminary data.</text>
</comment>
<dbReference type="InterPro" id="IPR015422">
    <property type="entry name" value="PyrdxlP-dep_Trfase_small"/>
</dbReference>
<dbReference type="OrthoDB" id="9780685at2"/>
<evidence type="ECO:0000256" key="6">
    <source>
        <dbReference type="ARBA" id="ARBA00052699"/>
    </source>
</evidence>
<dbReference type="EC" id="4.4.1.2" evidence="3"/>
<sequence>MFRLKEFENDKQICMNFEDDRDRFQGAVVPPIFQNTLFTYPSLGDLVEAVKEEKNHYVYGRGTNPTVEIVEKKLAALERGEDCKTFGSGMAAISAAIINSVQSGDHILCVSNLYYSTMELIKYLGKFNISHSVVYSTNTEEILKAIQSNTKVIFLESPTDLKFRLIDLEEISKLAKEKGIRTIIDNTWATPLFQKPLMFGIDIVVHSAAKYLGGHSDVLGGALITSKKIMKSLFNKEYLLMGAAMPPSEGALLLRGLRTLPLRMLSHQENALKVAEYLESHSKIAKVHFPGLESHPDYGLGKKQLAGYSGLMSMELTEANYRQVEKVINKMKAFKIGVSFGSFESLVMSPNLSNNAGQLLEENISPGIIRLAVGLEDVNVLLRDLEQSLSD</sequence>
<evidence type="ECO:0000256" key="2">
    <source>
        <dbReference type="ARBA" id="ARBA00022898"/>
    </source>
</evidence>
<comment type="cofactor">
    <cofactor evidence="1 8">
        <name>pyridoxal 5'-phosphate</name>
        <dbReference type="ChEBI" id="CHEBI:597326"/>
    </cofactor>
</comment>
<dbReference type="Gene3D" id="3.40.640.10">
    <property type="entry name" value="Type I PLP-dependent aspartate aminotransferase-like (Major domain)"/>
    <property type="match status" value="1"/>
</dbReference>
<evidence type="ECO:0000256" key="4">
    <source>
        <dbReference type="ARBA" id="ARBA00047199"/>
    </source>
</evidence>
<feature type="modified residue" description="N6-(pyridoxal phosphate)lysine" evidence="7">
    <location>
        <position position="210"/>
    </location>
</feature>
<keyword evidence="2 7" id="KW-0663">Pyridoxal phosphate</keyword>
<evidence type="ECO:0000256" key="8">
    <source>
        <dbReference type="RuleBase" id="RU362118"/>
    </source>
</evidence>
<proteinExistence type="inferred from homology"/>
<evidence type="ECO:0000256" key="1">
    <source>
        <dbReference type="ARBA" id="ARBA00001933"/>
    </source>
</evidence>
<comment type="catalytic activity">
    <reaction evidence="5">
        <text>L-homocysteine + H2O = 2-oxobutanoate + hydrogen sulfide + NH4(+) + H(+)</text>
        <dbReference type="Rhea" id="RHEA:14501"/>
        <dbReference type="ChEBI" id="CHEBI:15377"/>
        <dbReference type="ChEBI" id="CHEBI:15378"/>
        <dbReference type="ChEBI" id="CHEBI:16763"/>
        <dbReference type="ChEBI" id="CHEBI:28938"/>
        <dbReference type="ChEBI" id="CHEBI:29919"/>
        <dbReference type="ChEBI" id="CHEBI:58199"/>
        <dbReference type="EC" id="4.4.1.2"/>
    </reaction>
    <physiologicalReaction direction="left-to-right" evidence="5">
        <dbReference type="Rhea" id="RHEA:14502"/>
    </physiologicalReaction>
</comment>
<dbReference type="GO" id="GO:0030170">
    <property type="term" value="F:pyridoxal phosphate binding"/>
    <property type="evidence" value="ECO:0007669"/>
    <property type="project" value="InterPro"/>
</dbReference>
<dbReference type="GO" id="GO:0047982">
    <property type="term" value="F:homocysteine desulfhydrase activity"/>
    <property type="evidence" value="ECO:0007669"/>
    <property type="project" value="UniProtKB-EC"/>
</dbReference>
<dbReference type="Gene3D" id="3.90.1150.10">
    <property type="entry name" value="Aspartate Aminotransferase, domain 1"/>
    <property type="match status" value="1"/>
</dbReference>
<organism evidence="9 10">
    <name type="scientific">Neobacillus cucumis</name>
    <dbReference type="NCBI Taxonomy" id="1740721"/>
    <lineage>
        <taxon>Bacteria</taxon>
        <taxon>Bacillati</taxon>
        <taxon>Bacillota</taxon>
        <taxon>Bacilli</taxon>
        <taxon>Bacillales</taxon>
        <taxon>Bacillaceae</taxon>
        <taxon>Neobacillus</taxon>
    </lineage>
</organism>
<evidence type="ECO:0000256" key="3">
    <source>
        <dbReference type="ARBA" id="ARBA00047175"/>
    </source>
</evidence>
<dbReference type="InterPro" id="IPR015421">
    <property type="entry name" value="PyrdxlP-dep_Trfase_major"/>
</dbReference>
<evidence type="ECO:0000256" key="5">
    <source>
        <dbReference type="ARBA" id="ARBA00048780"/>
    </source>
</evidence>
<evidence type="ECO:0000256" key="7">
    <source>
        <dbReference type="PIRSR" id="PIRSR001434-2"/>
    </source>
</evidence>
<dbReference type="RefSeq" id="WP_101646788.1">
    <property type="nucleotide sequence ID" value="NZ_PGVE01000027.1"/>
</dbReference>
<dbReference type="GO" id="GO:0005737">
    <property type="term" value="C:cytoplasm"/>
    <property type="evidence" value="ECO:0007669"/>
    <property type="project" value="TreeGrafter"/>
</dbReference>
<dbReference type="AlphaFoldDB" id="A0A2N5HQP3"/>
<dbReference type="FunFam" id="3.40.640.10:FF:000046">
    <property type="entry name" value="Cystathionine gamma-lyase"/>
    <property type="match status" value="1"/>
</dbReference>
<comment type="catalytic activity">
    <reaction evidence="6">
        <text>L-methionine + H2O = methanethiol + 2-oxobutanoate + NH4(+)</text>
        <dbReference type="Rhea" id="RHEA:23800"/>
        <dbReference type="ChEBI" id="CHEBI:15377"/>
        <dbReference type="ChEBI" id="CHEBI:16007"/>
        <dbReference type="ChEBI" id="CHEBI:16763"/>
        <dbReference type="ChEBI" id="CHEBI:28938"/>
        <dbReference type="ChEBI" id="CHEBI:57844"/>
        <dbReference type="EC" id="4.4.1.11"/>
    </reaction>
    <physiologicalReaction direction="left-to-right" evidence="6">
        <dbReference type="Rhea" id="RHEA:23801"/>
    </physiologicalReaction>
</comment>
<dbReference type="PANTHER" id="PTHR11808:SF80">
    <property type="entry name" value="CYSTATHIONINE GAMMA-LYASE"/>
    <property type="match status" value="1"/>
</dbReference>
<keyword evidence="9" id="KW-0456">Lyase</keyword>
<gene>
    <name evidence="9" type="ORF">CVD27_05035</name>
</gene>
<dbReference type="Pfam" id="PF01053">
    <property type="entry name" value="Cys_Met_Meta_PP"/>
    <property type="match status" value="1"/>
</dbReference>
<dbReference type="GO" id="GO:0018826">
    <property type="term" value="F:methionine gamma-lyase activity"/>
    <property type="evidence" value="ECO:0007669"/>
    <property type="project" value="UniProtKB-EC"/>
</dbReference>
<keyword evidence="10" id="KW-1185">Reference proteome</keyword>
<protein>
    <recommendedName>
        <fullName evidence="3">homocysteine desulfhydrase</fullName>
        <ecNumber evidence="3">4.4.1.2</ecNumber>
    </recommendedName>
    <alternativeName>
        <fullName evidence="4">Homocysteine desulfhydrase</fullName>
    </alternativeName>
</protein>
<comment type="similarity">
    <text evidence="8">Belongs to the trans-sulfuration enzymes family.</text>
</comment>
<name>A0A2N5HQP3_9BACI</name>
<accession>A0A2N5HQP3</accession>
<dbReference type="PIRSF" id="PIRSF001434">
    <property type="entry name" value="CGS"/>
    <property type="match status" value="1"/>
</dbReference>
<evidence type="ECO:0000313" key="9">
    <source>
        <dbReference type="EMBL" id="PLS07813.1"/>
    </source>
</evidence>
<dbReference type="InterPro" id="IPR000277">
    <property type="entry name" value="Cys/Met-Metab_PyrdxlP-dep_enz"/>
</dbReference>